<protein>
    <submittedName>
        <fullName evidence="2">Short-chain dehydrogenase/reductase SDR</fullName>
    </submittedName>
</protein>
<dbReference type="EMBL" id="AOIS01000058">
    <property type="protein sequence ID" value="ELZ15163.1"/>
    <property type="molecule type" value="Genomic_DNA"/>
</dbReference>
<proteinExistence type="predicted"/>
<organism evidence="2 3">
    <name type="scientific">Haloterrigena salina JCM 13891</name>
    <dbReference type="NCBI Taxonomy" id="1227488"/>
    <lineage>
        <taxon>Archaea</taxon>
        <taxon>Methanobacteriati</taxon>
        <taxon>Methanobacteriota</taxon>
        <taxon>Stenosarchaea group</taxon>
        <taxon>Halobacteria</taxon>
        <taxon>Halobacteriales</taxon>
        <taxon>Natrialbaceae</taxon>
        <taxon>Haloterrigena</taxon>
    </lineage>
</organism>
<dbReference type="Proteomes" id="UP000011657">
    <property type="component" value="Unassembled WGS sequence"/>
</dbReference>
<gene>
    <name evidence="2" type="ORF">C477_18285</name>
</gene>
<evidence type="ECO:0000256" key="1">
    <source>
        <dbReference type="SAM" id="MobiDB-lite"/>
    </source>
</evidence>
<sequence>MNDAAVLLAAQGPDGVSGESMPAEEWEQRLG</sequence>
<dbReference type="eggNOG" id="arCOG01259">
    <property type="taxonomic scope" value="Archaea"/>
</dbReference>
<feature type="region of interest" description="Disordered" evidence="1">
    <location>
        <begin position="1"/>
        <end position="31"/>
    </location>
</feature>
<keyword evidence="3" id="KW-1185">Reference proteome</keyword>
<accession>M0BXN8</accession>
<reference evidence="2 3" key="1">
    <citation type="journal article" date="2014" name="PLoS Genet.">
        <title>Phylogenetically driven sequencing of extremely halophilic archaea reveals strategies for static and dynamic osmo-response.</title>
        <authorList>
            <person name="Becker E.A."/>
            <person name="Seitzer P.M."/>
            <person name="Tritt A."/>
            <person name="Larsen D."/>
            <person name="Krusor M."/>
            <person name="Yao A.I."/>
            <person name="Wu D."/>
            <person name="Madern D."/>
            <person name="Eisen J.A."/>
            <person name="Darling A.E."/>
            <person name="Facciotti M.T."/>
        </authorList>
    </citation>
    <scope>NUCLEOTIDE SEQUENCE [LARGE SCALE GENOMIC DNA]</scope>
    <source>
        <strain evidence="2 3">JCM 13891</strain>
    </source>
</reference>
<dbReference type="AlphaFoldDB" id="M0BXN8"/>
<comment type="caution">
    <text evidence="2">The sequence shown here is derived from an EMBL/GenBank/DDBJ whole genome shotgun (WGS) entry which is preliminary data.</text>
</comment>
<evidence type="ECO:0000313" key="3">
    <source>
        <dbReference type="Proteomes" id="UP000011657"/>
    </source>
</evidence>
<name>M0BXN8_9EURY</name>
<evidence type="ECO:0000313" key="2">
    <source>
        <dbReference type="EMBL" id="ELZ15163.1"/>
    </source>
</evidence>